<comment type="caution">
    <text evidence="5">The sequence shown here is derived from an EMBL/GenBank/DDBJ whole genome shotgun (WGS) entry which is preliminary data.</text>
</comment>
<proteinExistence type="predicted"/>
<keyword evidence="2" id="KW-0238">DNA-binding</keyword>
<protein>
    <recommendedName>
        <fullName evidence="4">HTH araC/xylS-type domain-containing protein</fullName>
    </recommendedName>
</protein>
<dbReference type="InterPro" id="IPR050204">
    <property type="entry name" value="AraC_XylS_family_regulators"/>
</dbReference>
<reference evidence="5" key="1">
    <citation type="submission" date="2021-01" db="EMBL/GenBank/DDBJ databases">
        <title>Whole genome shotgun sequence of Actinoplanes rishiriensis NBRC 108556.</title>
        <authorList>
            <person name="Komaki H."/>
            <person name="Tamura T."/>
        </authorList>
    </citation>
    <scope>NUCLEOTIDE SEQUENCE</scope>
    <source>
        <strain evidence="5">NBRC 108556</strain>
    </source>
</reference>
<dbReference type="SUPFAM" id="SSF46689">
    <property type="entry name" value="Homeodomain-like"/>
    <property type="match status" value="2"/>
</dbReference>
<evidence type="ECO:0000259" key="4">
    <source>
        <dbReference type="PROSITE" id="PS01124"/>
    </source>
</evidence>
<dbReference type="PANTHER" id="PTHR46796">
    <property type="entry name" value="HTH-TYPE TRANSCRIPTIONAL ACTIVATOR RHAS-RELATED"/>
    <property type="match status" value="1"/>
</dbReference>
<dbReference type="PROSITE" id="PS01124">
    <property type="entry name" value="HTH_ARAC_FAMILY_2"/>
    <property type="match status" value="1"/>
</dbReference>
<feature type="domain" description="HTH araC/xylS-type" evidence="4">
    <location>
        <begin position="193"/>
        <end position="294"/>
    </location>
</feature>
<organism evidence="5 6">
    <name type="scientific">Paractinoplanes rishiriensis</name>
    <dbReference type="NCBI Taxonomy" id="1050105"/>
    <lineage>
        <taxon>Bacteria</taxon>
        <taxon>Bacillati</taxon>
        <taxon>Actinomycetota</taxon>
        <taxon>Actinomycetes</taxon>
        <taxon>Micromonosporales</taxon>
        <taxon>Micromonosporaceae</taxon>
        <taxon>Paractinoplanes</taxon>
    </lineage>
</organism>
<dbReference type="Proteomes" id="UP000636960">
    <property type="component" value="Unassembled WGS sequence"/>
</dbReference>
<dbReference type="Gene3D" id="1.10.10.60">
    <property type="entry name" value="Homeodomain-like"/>
    <property type="match status" value="1"/>
</dbReference>
<evidence type="ECO:0000256" key="2">
    <source>
        <dbReference type="ARBA" id="ARBA00023125"/>
    </source>
</evidence>
<dbReference type="RefSeq" id="WP_203786694.1">
    <property type="nucleotide sequence ID" value="NZ_BOMV01000076.1"/>
</dbReference>
<dbReference type="GO" id="GO:0003700">
    <property type="term" value="F:DNA-binding transcription factor activity"/>
    <property type="evidence" value="ECO:0007669"/>
    <property type="project" value="InterPro"/>
</dbReference>
<evidence type="ECO:0000256" key="3">
    <source>
        <dbReference type="ARBA" id="ARBA00023163"/>
    </source>
</evidence>
<dbReference type="EMBL" id="BOMV01000076">
    <property type="protein sequence ID" value="GIE99716.1"/>
    <property type="molecule type" value="Genomic_DNA"/>
</dbReference>
<keyword evidence="3" id="KW-0804">Transcription</keyword>
<sequence>MGRARGDIFEPGQRHGGPVGIRLSTAGAGPIRVDRATVHFDLDADVAPAGTLVFGRVHIGSVGFRTDRRENWYGAGDDYLACRPGRARTAMVRAGDHEQVVLDVEAITSVAGADQVRFTGYQPVSAGLGEGWNTTCTYVRDTVLTAPNIAAQPLLIGNAARLLAAMALTVFPNDALVDPPAEHRHDAHPAGLRRAVAFIDENAHRDVGPAEIAAAAYVTVRALQLAFRRHLGTTPTGYLRRVRLEHVRRQLLSADPATATIAEIAARWGFANHSRFTAVYRTAYGERPSQSLRHQ</sequence>
<keyword evidence="6" id="KW-1185">Reference proteome</keyword>
<name>A0A919KAL0_9ACTN</name>
<keyword evidence="1" id="KW-0805">Transcription regulation</keyword>
<dbReference type="PANTHER" id="PTHR46796:SF12">
    <property type="entry name" value="HTH-TYPE DNA-BINDING TRANSCRIPTIONAL ACTIVATOR EUTR"/>
    <property type="match status" value="1"/>
</dbReference>
<dbReference type="GO" id="GO:0043565">
    <property type="term" value="F:sequence-specific DNA binding"/>
    <property type="evidence" value="ECO:0007669"/>
    <property type="project" value="InterPro"/>
</dbReference>
<dbReference type="AlphaFoldDB" id="A0A919KAL0"/>
<evidence type="ECO:0000313" key="5">
    <source>
        <dbReference type="EMBL" id="GIE99716.1"/>
    </source>
</evidence>
<accession>A0A919KAL0</accession>
<dbReference type="SMART" id="SM00342">
    <property type="entry name" value="HTH_ARAC"/>
    <property type="match status" value="1"/>
</dbReference>
<dbReference type="InterPro" id="IPR018060">
    <property type="entry name" value="HTH_AraC"/>
</dbReference>
<evidence type="ECO:0000256" key="1">
    <source>
        <dbReference type="ARBA" id="ARBA00023015"/>
    </source>
</evidence>
<evidence type="ECO:0000313" key="6">
    <source>
        <dbReference type="Proteomes" id="UP000636960"/>
    </source>
</evidence>
<dbReference type="InterPro" id="IPR009057">
    <property type="entry name" value="Homeodomain-like_sf"/>
</dbReference>
<gene>
    <name evidence="5" type="ORF">Ari01nite_71810</name>
</gene>
<dbReference type="Pfam" id="PF12833">
    <property type="entry name" value="HTH_18"/>
    <property type="match status" value="1"/>
</dbReference>